<feature type="transmembrane region" description="Helical" evidence="4">
    <location>
        <begin position="341"/>
        <end position="362"/>
    </location>
</feature>
<dbReference type="STRING" id="1328760.A0A165IZ62"/>
<dbReference type="InParanoid" id="A0A165IZ62"/>
<dbReference type="PROSITE" id="PS51219">
    <property type="entry name" value="DPCK"/>
    <property type="match status" value="1"/>
</dbReference>
<keyword evidence="4" id="KW-0472">Membrane</keyword>
<evidence type="ECO:0000256" key="3">
    <source>
        <dbReference type="SAM" id="MobiDB-lite"/>
    </source>
</evidence>
<dbReference type="Pfam" id="PF01121">
    <property type="entry name" value="CoaE"/>
    <property type="match status" value="1"/>
</dbReference>
<dbReference type="EMBL" id="KV407455">
    <property type="protein sequence ID" value="KZF25575.1"/>
    <property type="molecule type" value="Genomic_DNA"/>
</dbReference>
<dbReference type="SUPFAM" id="SSF52540">
    <property type="entry name" value="P-loop containing nucleoside triphosphate hydrolases"/>
    <property type="match status" value="1"/>
</dbReference>
<feature type="compositionally biased region" description="Basic and acidic residues" evidence="3">
    <location>
        <begin position="295"/>
        <end position="307"/>
    </location>
</feature>
<feature type="transmembrane region" description="Helical" evidence="4">
    <location>
        <begin position="46"/>
        <end position="65"/>
    </location>
</feature>
<dbReference type="RefSeq" id="XP_018191130.1">
    <property type="nucleotide sequence ID" value="XM_018330853.1"/>
</dbReference>
<dbReference type="OrthoDB" id="247245at2759"/>
<name>A0A165IZ62_XYLHT</name>
<keyword evidence="2" id="KW-0067">ATP-binding</keyword>
<keyword evidence="4" id="KW-0812">Transmembrane</keyword>
<dbReference type="GO" id="GO:0004140">
    <property type="term" value="F:dephospho-CoA kinase activity"/>
    <property type="evidence" value="ECO:0007669"/>
    <property type="project" value="InterPro"/>
</dbReference>
<dbReference type="HAMAP" id="MF_00376">
    <property type="entry name" value="Dephospho_CoA_kinase"/>
    <property type="match status" value="1"/>
</dbReference>
<dbReference type="OMA" id="NIWESIG"/>
<dbReference type="GeneID" id="28895990"/>
<accession>A0A165IZ62</accession>
<sequence>MIRECRSGPNLDRSSHRSSLNDDLVDAFNPFRFWNTLDGIISLKEFVSLCWLIIVWTVIIIDMFIRMRLERSKYTNDFRKQNKMKREVEESLKGAASHGPSYTALAKDKSIRIVEMLLIGLTGSIATGKSTVSQLLSQTPYNLPIIDADLLARKVVEPGTPGYNKIVSYFGPTTPDLLLPSPSDGQGRPLNRPVLGRRVFGDTPEKKKDRQVLNGIVHPAVRWEMYKALAYYYVRGHWAVVLDVPLLFEAGLDAICGTVMVVSVSDPEMQLKWLRQRDTHLSEEDARNRIQSQGDVREKARRAEQRGKGRGVVVTNDDGMDDLKAELARAMKEVKSTSPTWWAWCLVLMPPLAGLVGLWNIWESIGASRKWKQQKHKSS</sequence>
<dbReference type="NCBIfam" id="TIGR00152">
    <property type="entry name" value="dephospho-CoA kinase"/>
    <property type="match status" value="1"/>
</dbReference>
<evidence type="ECO:0000256" key="4">
    <source>
        <dbReference type="SAM" id="Phobius"/>
    </source>
</evidence>
<dbReference type="InterPro" id="IPR001977">
    <property type="entry name" value="Depp_CoAkinase"/>
</dbReference>
<evidence type="ECO:0000313" key="5">
    <source>
        <dbReference type="EMBL" id="KZF25575.1"/>
    </source>
</evidence>
<evidence type="ECO:0000313" key="6">
    <source>
        <dbReference type="Proteomes" id="UP000076632"/>
    </source>
</evidence>
<evidence type="ECO:0000256" key="2">
    <source>
        <dbReference type="ARBA" id="ARBA00022840"/>
    </source>
</evidence>
<keyword evidence="1" id="KW-0547">Nucleotide-binding</keyword>
<dbReference type="Proteomes" id="UP000076632">
    <property type="component" value="Unassembled WGS sequence"/>
</dbReference>
<dbReference type="FunFam" id="3.40.50.300:FF:001227">
    <property type="entry name" value="Dephospho-CoA kinase CAB5"/>
    <property type="match status" value="1"/>
</dbReference>
<evidence type="ECO:0000256" key="1">
    <source>
        <dbReference type="ARBA" id="ARBA00022741"/>
    </source>
</evidence>
<keyword evidence="4" id="KW-1133">Transmembrane helix</keyword>
<dbReference type="Gene3D" id="3.40.50.300">
    <property type="entry name" value="P-loop containing nucleotide triphosphate hydrolases"/>
    <property type="match status" value="1"/>
</dbReference>
<proteinExistence type="inferred from homology"/>
<dbReference type="InterPro" id="IPR027417">
    <property type="entry name" value="P-loop_NTPase"/>
</dbReference>
<dbReference type="GO" id="GO:0015937">
    <property type="term" value="P:coenzyme A biosynthetic process"/>
    <property type="evidence" value="ECO:0007669"/>
    <property type="project" value="InterPro"/>
</dbReference>
<dbReference type="PANTHER" id="PTHR10695">
    <property type="entry name" value="DEPHOSPHO-COA KINASE-RELATED"/>
    <property type="match status" value="1"/>
</dbReference>
<protein>
    <submittedName>
        <fullName evidence="5">CoaE-domain-containing protein</fullName>
    </submittedName>
</protein>
<gene>
    <name evidence="5" type="ORF">L228DRAFT_236654</name>
</gene>
<dbReference type="AlphaFoldDB" id="A0A165IZ62"/>
<keyword evidence="6" id="KW-1185">Reference proteome</keyword>
<dbReference type="FunCoup" id="A0A165IZ62">
    <property type="interactions" value="397"/>
</dbReference>
<dbReference type="PANTHER" id="PTHR10695:SF46">
    <property type="entry name" value="BIFUNCTIONAL COENZYME A SYNTHASE-RELATED"/>
    <property type="match status" value="1"/>
</dbReference>
<dbReference type="CDD" id="cd02022">
    <property type="entry name" value="DPCK"/>
    <property type="match status" value="1"/>
</dbReference>
<organism evidence="5 6">
    <name type="scientific">Xylona heveae (strain CBS 132557 / TC161)</name>
    <dbReference type="NCBI Taxonomy" id="1328760"/>
    <lineage>
        <taxon>Eukaryota</taxon>
        <taxon>Fungi</taxon>
        <taxon>Dikarya</taxon>
        <taxon>Ascomycota</taxon>
        <taxon>Pezizomycotina</taxon>
        <taxon>Xylonomycetes</taxon>
        <taxon>Xylonales</taxon>
        <taxon>Xylonaceae</taxon>
        <taxon>Xylona</taxon>
    </lineage>
</organism>
<reference evidence="5 6" key="1">
    <citation type="journal article" date="2016" name="Fungal Biol.">
        <title>The genome of Xylona heveae provides a window into fungal endophytism.</title>
        <authorList>
            <person name="Gazis R."/>
            <person name="Kuo A."/>
            <person name="Riley R."/>
            <person name="LaButti K."/>
            <person name="Lipzen A."/>
            <person name="Lin J."/>
            <person name="Amirebrahimi M."/>
            <person name="Hesse C.N."/>
            <person name="Spatafora J.W."/>
            <person name="Henrissat B."/>
            <person name="Hainaut M."/>
            <person name="Grigoriev I.V."/>
            <person name="Hibbett D.S."/>
        </authorList>
    </citation>
    <scope>NUCLEOTIDE SEQUENCE [LARGE SCALE GENOMIC DNA]</scope>
    <source>
        <strain evidence="5 6">TC161</strain>
    </source>
</reference>
<feature type="region of interest" description="Disordered" evidence="3">
    <location>
        <begin position="284"/>
        <end position="315"/>
    </location>
</feature>
<dbReference type="GO" id="GO:0005524">
    <property type="term" value="F:ATP binding"/>
    <property type="evidence" value="ECO:0007669"/>
    <property type="project" value="UniProtKB-KW"/>
</dbReference>